<comment type="subcellular location">
    <subcellularLocation>
        <location evidence="1">Nucleus</location>
    </subcellularLocation>
</comment>
<protein>
    <submittedName>
        <fullName evidence="6">Protein ripply1 isoform 1</fullName>
    </submittedName>
</protein>
<gene>
    <name evidence="6" type="ORF">LYPA_23C000520</name>
</gene>
<dbReference type="PANTHER" id="PTHR16770">
    <property type="entry name" value="PROTEIN RIPPLY-LIKE"/>
    <property type="match status" value="1"/>
</dbReference>
<reference evidence="6 7" key="1">
    <citation type="submission" date="2019-01" db="EMBL/GenBank/DDBJ databases">
        <authorList>
            <person name="Alioto T."/>
            <person name="Alioto T."/>
        </authorList>
    </citation>
    <scope>NUCLEOTIDE SEQUENCE [LARGE SCALE GENOMIC DNA]</scope>
</reference>
<dbReference type="GO" id="GO:0000122">
    <property type="term" value="P:negative regulation of transcription by RNA polymerase II"/>
    <property type="evidence" value="ECO:0007669"/>
    <property type="project" value="TreeGrafter"/>
</dbReference>
<feature type="compositionally biased region" description="Basic and acidic residues" evidence="5">
    <location>
        <begin position="145"/>
        <end position="166"/>
    </location>
</feature>
<comment type="similarity">
    <text evidence="2">Belongs to the ripply family.</text>
</comment>
<evidence type="ECO:0000256" key="4">
    <source>
        <dbReference type="ARBA" id="ARBA00023242"/>
    </source>
</evidence>
<accession>A0A485NBJ1</accession>
<feature type="region of interest" description="Disordered" evidence="5">
    <location>
        <begin position="129"/>
        <end position="184"/>
    </location>
</feature>
<dbReference type="AlphaFoldDB" id="A0A485NBJ1"/>
<dbReference type="EMBL" id="CAAGRJ010014869">
    <property type="protein sequence ID" value="VFV30905.1"/>
    <property type="molecule type" value="Genomic_DNA"/>
</dbReference>
<proteinExistence type="inferred from homology"/>
<feature type="compositionally biased region" description="Acidic residues" evidence="5">
    <location>
        <begin position="131"/>
        <end position="144"/>
    </location>
</feature>
<dbReference type="Pfam" id="PF14998">
    <property type="entry name" value="Ripply"/>
    <property type="match status" value="1"/>
</dbReference>
<name>A0A485NBJ1_LYNPA</name>
<sequence>MDSSVPAAAPVPALALVLAPALPQAPQALPGLLSPSPLASRQHVGGSERGVCLWRPWLSSTNDPPTEVRKLIDSATGGATGAKVTKANSEFHHPVRFFWPKSHSFDYLYSDGEILLQNFPVQATINLYEDSNSEEEEEEEEEEGEKDKEEEKKEKADEKGLEECVRAPHIATAHPPSPLLMCPN</sequence>
<keyword evidence="4" id="KW-0539">Nucleus</keyword>
<keyword evidence="7" id="KW-1185">Reference proteome</keyword>
<dbReference type="GO" id="GO:0005634">
    <property type="term" value="C:nucleus"/>
    <property type="evidence" value="ECO:0007669"/>
    <property type="project" value="UniProtKB-SubCell"/>
</dbReference>
<dbReference type="GO" id="GO:0009880">
    <property type="term" value="P:embryonic pattern specification"/>
    <property type="evidence" value="ECO:0007669"/>
    <property type="project" value="TreeGrafter"/>
</dbReference>
<keyword evidence="3" id="KW-0217">Developmental protein</keyword>
<dbReference type="Proteomes" id="UP000386466">
    <property type="component" value="Unassembled WGS sequence"/>
</dbReference>
<evidence type="ECO:0000256" key="3">
    <source>
        <dbReference type="ARBA" id="ARBA00022473"/>
    </source>
</evidence>
<evidence type="ECO:0000313" key="7">
    <source>
        <dbReference type="Proteomes" id="UP000386466"/>
    </source>
</evidence>
<evidence type="ECO:0000313" key="6">
    <source>
        <dbReference type="EMBL" id="VFV30905.1"/>
    </source>
</evidence>
<evidence type="ECO:0000256" key="2">
    <source>
        <dbReference type="ARBA" id="ARBA00006944"/>
    </source>
</evidence>
<dbReference type="InterPro" id="IPR028127">
    <property type="entry name" value="Ripply_fam"/>
</dbReference>
<evidence type="ECO:0000256" key="1">
    <source>
        <dbReference type="ARBA" id="ARBA00004123"/>
    </source>
</evidence>
<dbReference type="PANTHER" id="PTHR16770:SF5">
    <property type="entry name" value="PROTEIN RIPPLY1"/>
    <property type="match status" value="1"/>
</dbReference>
<organism evidence="6 7">
    <name type="scientific">Lynx pardinus</name>
    <name type="common">Iberian lynx</name>
    <name type="synonym">Felis pardina</name>
    <dbReference type="NCBI Taxonomy" id="191816"/>
    <lineage>
        <taxon>Eukaryota</taxon>
        <taxon>Metazoa</taxon>
        <taxon>Chordata</taxon>
        <taxon>Craniata</taxon>
        <taxon>Vertebrata</taxon>
        <taxon>Euteleostomi</taxon>
        <taxon>Mammalia</taxon>
        <taxon>Eutheria</taxon>
        <taxon>Laurasiatheria</taxon>
        <taxon>Carnivora</taxon>
        <taxon>Feliformia</taxon>
        <taxon>Felidae</taxon>
        <taxon>Felinae</taxon>
        <taxon>Lynx</taxon>
    </lineage>
</organism>
<evidence type="ECO:0000256" key="5">
    <source>
        <dbReference type="SAM" id="MobiDB-lite"/>
    </source>
</evidence>